<dbReference type="AlphaFoldDB" id="A0A4Y2N5W7"/>
<proteinExistence type="predicted"/>
<reference evidence="1 2" key="1">
    <citation type="journal article" date="2019" name="Sci. Rep.">
        <title>Orb-weaving spider Araneus ventricosus genome elucidates the spidroin gene catalogue.</title>
        <authorList>
            <person name="Kono N."/>
            <person name="Nakamura H."/>
            <person name="Ohtoshi R."/>
            <person name="Moran D.A.P."/>
            <person name="Shinohara A."/>
            <person name="Yoshida Y."/>
            <person name="Fujiwara M."/>
            <person name="Mori M."/>
            <person name="Tomita M."/>
            <person name="Arakawa K."/>
        </authorList>
    </citation>
    <scope>NUCLEOTIDE SEQUENCE [LARGE SCALE GENOMIC DNA]</scope>
</reference>
<accession>A0A4Y2N5W7</accession>
<name>A0A4Y2N5W7_ARAVE</name>
<dbReference type="EMBL" id="BGPR01008514">
    <property type="protein sequence ID" value="GBN34323.1"/>
    <property type="molecule type" value="Genomic_DNA"/>
</dbReference>
<protein>
    <submittedName>
        <fullName evidence="1">Uncharacterized protein</fullName>
    </submittedName>
</protein>
<dbReference type="OrthoDB" id="10281281at2759"/>
<evidence type="ECO:0000313" key="1">
    <source>
        <dbReference type="EMBL" id="GBN34323.1"/>
    </source>
</evidence>
<dbReference type="Proteomes" id="UP000499080">
    <property type="component" value="Unassembled WGS sequence"/>
</dbReference>
<sequence>MGKLICIHIFAICEQFPEIFMGGRASPSFSERKGLDLDTVTVATHESLDARSICLAIVCTSVPPMHTGGSQKVASFGPRHAPGRSLLFGMSLTETPLDADRTP</sequence>
<gene>
    <name evidence="1" type="ORF">AVEN_162880_1</name>
</gene>
<keyword evidence="2" id="KW-1185">Reference proteome</keyword>
<evidence type="ECO:0000313" key="2">
    <source>
        <dbReference type="Proteomes" id="UP000499080"/>
    </source>
</evidence>
<organism evidence="1 2">
    <name type="scientific">Araneus ventricosus</name>
    <name type="common">Orbweaver spider</name>
    <name type="synonym">Epeira ventricosa</name>
    <dbReference type="NCBI Taxonomy" id="182803"/>
    <lineage>
        <taxon>Eukaryota</taxon>
        <taxon>Metazoa</taxon>
        <taxon>Ecdysozoa</taxon>
        <taxon>Arthropoda</taxon>
        <taxon>Chelicerata</taxon>
        <taxon>Arachnida</taxon>
        <taxon>Araneae</taxon>
        <taxon>Araneomorphae</taxon>
        <taxon>Entelegynae</taxon>
        <taxon>Araneoidea</taxon>
        <taxon>Araneidae</taxon>
        <taxon>Araneus</taxon>
    </lineage>
</organism>
<comment type="caution">
    <text evidence="1">The sequence shown here is derived from an EMBL/GenBank/DDBJ whole genome shotgun (WGS) entry which is preliminary data.</text>
</comment>